<name>A0ABP6YQA5_9ACTN</name>
<reference evidence="2" key="1">
    <citation type="journal article" date="2019" name="Int. J. Syst. Evol. Microbiol.">
        <title>The Global Catalogue of Microorganisms (GCM) 10K type strain sequencing project: providing services to taxonomists for standard genome sequencing and annotation.</title>
        <authorList>
            <consortium name="The Broad Institute Genomics Platform"/>
            <consortium name="The Broad Institute Genome Sequencing Center for Infectious Disease"/>
            <person name="Wu L."/>
            <person name="Ma J."/>
        </authorList>
    </citation>
    <scope>NUCLEOTIDE SEQUENCE [LARGE SCALE GENOMIC DNA]</scope>
    <source>
        <strain evidence="2">JCM 16928</strain>
    </source>
</reference>
<keyword evidence="2" id="KW-1185">Reference proteome</keyword>
<organism evidence="1 2">
    <name type="scientific">Kribbella ginsengisoli</name>
    <dbReference type="NCBI Taxonomy" id="363865"/>
    <lineage>
        <taxon>Bacteria</taxon>
        <taxon>Bacillati</taxon>
        <taxon>Actinomycetota</taxon>
        <taxon>Actinomycetes</taxon>
        <taxon>Propionibacteriales</taxon>
        <taxon>Kribbellaceae</taxon>
        <taxon>Kribbella</taxon>
    </lineage>
</organism>
<dbReference type="RefSeq" id="WP_344847643.1">
    <property type="nucleotide sequence ID" value="NZ_BAABAA010000013.1"/>
</dbReference>
<protein>
    <recommendedName>
        <fullName evidence="3">DUF4034 domain-containing protein</fullName>
    </recommendedName>
</protein>
<dbReference type="Proteomes" id="UP001501222">
    <property type="component" value="Unassembled WGS sequence"/>
</dbReference>
<gene>
    <name evidence="1" type="ORF">GCM10022235_68080</name>
</gene>
<evidence type="ECO:0000313" key="2">
    <source>
        <dbReference type="Proteomes" id="UP001501222"/>
    </source>
</evidence>
<proteinExistence type="predicted"/>
<evidence type="ECO:0008006" key="3">
    <source>
        <dbReference type="Google" id="ProtNLM"/>
    </source>
</evidence>
<sequence>MSPLRRGKAGSVLEIDPCMGDQQARSLRDALSAQDWPAARAVLVAAEHPDDKAFLLETCGAVPGVQDWIGPLAADDVLAQLVRGCHAVAWAWQARGRYGAEHTGRDRFALFFERLRLAEAYLYNVVVRTPDDVTAWAFLVRTARGLQLPLEDGEFRFAQAIERHPTSLKAHAEWMQTLCNKWSGSHEWMHQFARDGAVRGGDGSMLHALVALAHLEVMIDLKGEKRTQYMARGDVRTDLLTAAGLSIWHPAAEFRPGWPLYLNTFALAFSQSGDLPSAAKVFERLGDNPTEFPWGYLGGDEISSFTKARTTALAAR</sequence>
<comment type="caution">
    <text evidence="1">The sequence shown here is derived from an EMBL/GenBank/DDBJ whole genome shotgun (WGS) entry which is preliminary data.</text>
</comment>
<accession>A0ABP6YQA5</accession>
<evidence type="ECO:0000313" key="1">
    <source>
        <dbReference type="EMBL" id="GAA3587559.1"/>
    </source>
</evidence>
<dbReference type="EMBL" id="BAABAA010000013">
    <property type="protein sequence ID" value="GAA3587559.1"/>
    <property type="molecule type" value="Genomic_DNA"/>
</dbReference>